<dbReference type="Pfam" id="PF23626">
    <property type="entry name" value="CCD_aECM"/>
    <property type="match status" value="1"/>
</dbReference>
<dbReference type="PANTHER" id="PTHR37435:SF4">
    <property type="entry name" value="GROUND-LIKE DOMAIN-CONTAINING PROTEIN"/>
    <property type="match status" value="1"/>
</dbReference>
<dbReference type="PROSITE" id="PS51257">
    <property type="entry name" value="PROKAR_LIPOPROTEIN"/>
    <property type="match status" value="1"/>
</dbReference>
<reference evidence="2 3" key="1">
    <citation type="submission" date="2014-03" db="EMBL/GenBank/DDBJ databases">
        <title>Draft genome of the hookworm Oesophagostomum dentatum.</title>
        <authorList>
            <person name="Mitreva M."/>
        </authorList>
    </citation>
    <scope>NUCLEOTIDE SEQUENCE [LARGE SCALE GENOMIC DNA]</scope>
    <source>
        <strain evidence="2 3">OD-Hann</strain>
    </source>
</reference>
<evidence type="ECO:0000313" key="2">
    <source>
        <dbReference type="EMBL" id="KHJ98217.1"/>
    </source>
</evidence>
<dbReference type="EMBL" id="KN549342">
    <property type="protein sequence ID" value="KHJ98217.1"/>
    <property type="molecule type" value="Genomic_DNA"/>
</dbReference>
<gene>
    <name evidence="2" type="ORF">OESDEN_01812</name>
</gene>
<dbReference type="PANTHER" id="PTHR37435">
    <property type="entry name" value="PROTEIN CBG14344"/>
    <property type="match status" value="1"/>
</dbReference>
<name>A0A0B1TQX9_OESDE</name>
<sequence>MAKAYIYAALIMGLACLIEQIIEEEKHKTHPSSETAKPEVVYNTSVGTGYSQEDLLRLCEETKNVGAKFGIYNLSSFAGSNCALIRLYYPDVTCEQINVFLEYCQSVGST</sequence>
<dbReference type="OrthoDB" id="5861617at2759"/>
<feature type="domain" description="aECM cysteine-cradle" evidence="1">
    <location>
        <begin position="57"/>
        <end position="106"/>
    </location>
</feature>
<organism evidence="2 3">
    <name type="scientific">Oesophagostomum dentatum</name>
    <name type="common">Nodular worm</name>
    <dbReference type="NCBI Taxonomy" id="61180"/>
    <lineage>
        <taxon>Eukaryota</taxon>
        <taxon>Metazoa</taxon>
        <taxon>Ecdysozoa</taxon>
        <taxon>Nematoda</taxon>
        <taxon>Chromadorea</taxon>
        <taxon>Rhabditida</taxon>
        <taxon>Rhabditina</taxon>
        <taxon>Rhabditomorpha</taxon>
        <taxon>Strongyloidea</taxon>
        <taxon>Strongylidae</taxon>
        <taxon>Oesophagostomum</taxon>
    </lineage>
</organism>
<protein>
    <recommendedName>
        <fullName evidence="1">aECM cysteine-cradle domain-containing protein</fullName>
    </recommendedName>
</protein>
<proteinExistence type="predicted"/>
<keyword evidence="3" id="KW-1185">Reference proteome</keyword>
<accession>A0A0B1TQX9</accession>
<dbReference type="AlphaFoldDB" id="A0A0B1TQX9"/>
<evidence type="ECO:0000313" key="3">
    <source>
        <dbReference type="Proteomes" id="UP000053660"/>
    </source>
</evidence>
<dbReference type="InterPro" id="IPR055352">
    <property type="entry name" value="CCD_aECM"/>
</dbReference>
<dbReference type="Proteomes" id="UP000053660">
    <property type="component" value="Unassembled WGS sequence"/>
</dbReference>
<evidence type="ECO:0000259" key="1">
    <source>
        <dbReference type="Pfam" id="PF23626"/>
    </source>
</evidence>